<feature type="region of interest" description="Disordered" evidence="5">
    <location>
        <begin position="36"/>
        <end position="87"/>
    </location>
</feature>
<feature type="region of interest" description="Disordered" evidence="5">
    <location>
        <begin position="452"/>
        <end position="471"/>
    </location>
</feature>
<dbReference type="GO" id="GO:0005634">
    <property type="term" value="C:nucleus"/>
    <property type="evidence" value="ECO:0007669"/>
    <property type="project" value="UniProtKB-SubCell"/>
</dbReference>
<dbReference type="Gene3D" id="1.10.10.10">
    <property type="entry name" value="Winged helix-like DNA-binding domain superfamily/Winged helix DNA-binding domain"/>
    <property type="match status" value="1"/>
</dbReference>
<evidence type="ECO:0000256" key="1">
    <source>
        <dbReference type="ARBA" id="ARBA00004123"/>
    </source>
</evidence>
<dbReference type="InterPro" id="IPR036388">
    <property type="entry name" value="WH-like_DNA-bd_sf"/>
</dbReference>
<dbReference type="PRINTS" id="PR00056">
    <property type="entry name" value="HSFDOMAIN"/>
</dbReference>
<dbReference type="Pfam" id="PF00447">
    <property type="entry name" value="HSF_DNA-bind"/>
    <property type="match status" value="1"/>
</dbReference>
<organism evidence="7 8">
    <name type="scientific">Cyclostephanos tholiformis</name>
    <dbReference type="NCBI Taxonomy" id="382380"/>
    <lineage>
        <taxon>Eukaryota</taxon>
        <taxon>Sar</taxon>
        <taxon>Stramenopiles</taxon>
        <taxon>Ochrophyta</taxon>
        <taxon>Bacillariophyta</taxon>
        <taxon>Coscinodiscophyceae</taxon>
        <taxon>Thalassiosirophycidae</taxon>
        <taxon>Stephanodiscales</taxon>
        <taxon>Stephanodiscaceae</taxon>
        <taxon>Cyclostephanos</taxon>
    </lineage>
</organism>
<keyword evidence="2" id="KW-0238">DNA-binding</keyword>
<dbReference type="InterPro" id="IPR000232">
    <property type="entry name" value="HSF_DNA-bd"/>
</dbReference>
<dbReference type="GO" id="GO:0003677">
    <property type="term" value="F:DNA binding"/>
    <property type="evidence" value="ECO:0007669"/>
    <property type="project" value="UniProtKB-KW"/>
</dbReference>
<comment type="similarity">
    <text evidence="4">Belongs to the HSF family.</text>
</comment>
<dbReference type="EMBL" id="JALLPB020000066">
    <property type="protein sequence ID" value="KAL3822429.1"/>
    <property type="molecule type" value="Genomic_DNA"/>
</dbReference>
<dbReference type="PANTHER" id="PTHR10015">
    <property type="entry name" value="HEAT SHOCK TRANSCRIPTION FACTOR"/>
    <property type="match status" value="1"/>
</dbReference>
<evidence type="ECO:0000313" key="7">
    <source>
        <dbReference type="EMBL" id="KAL3822429.1"/>
    </source>
</evidence>
<evidence type="ECO:0000256" key="2">
    <source>
        <dbReference type="ARBA" id="ARBA00023125"/>
    </source>
</evidence>
<evidence type="ECO:0000313" key="8">
    <source>
        <dbReference type="Proteomes" id="UP001530377"/>
    </source>
</evidence>
<proteinExistence type="inferred from homology"/>
<dbReference type="FunFam" id="1.10.10.10:FF:000479">
    <property type="entry name" value="Predicted protein"/>
    <property type="match status" value="1"/>
</dbReference>
<comment type="subcellular location">
    <subcellularLocation>
        <location evidence="1">Nucleus</location>
    </subcellularLocation>
</comment>
<evidence type="ECO:0000256" key="3">
    <source>
        <dbReference type="ARBA" id="ARBA00023242"/>
    </source>
</evidence>
<sequence length="526" mass="56888">MSSFPESGLDEREAASIVAGLHSRISNAPSLAAVATTGVTMSSATGAKRAACDSDDHDESRKKPAASSSADVTNKPSKARKDPPMDATGLVFAQPELKPAPFFYYSDHSLELDHDPLMPITAVGSVPTFPAKMHAILTNPALADVVGWAPHGRSWRILKPREFEIRVLPKYFEHSKFSSFVRQANGWGFRRISEGYEKNAYYHEYFLRAMPWLCKKMRRPKVAEKKALDPEMEPDLDAISRLFPVPDRPPTREVLVLQKTIELGPKARMPVLWDMGSPSAESRTPVRRENVLDLPPLNLSVARGCNSSIYADLKPAATVSPPLAAPIQAVASSNAFAGVNVPLRSTAAVDFAAVAPPSYHTGVVRSNNSLQGPLPQQMGGNANASDFAAGFMAATNYHSTQLRSMLESAFQEGLPVSAALLLANVAVPPAAASLGNALSLLQAEASGELYQHVPPSSRHHHHDPSSFPPRAADTRNVAVAMTVQHVFKGSGRQPSNIFRDQAMMLQQLELLQAYQEREGGHPSSSV</sequence>
<feature type="compositionally biased region" description="Polar residues" evidence="5">
    <location>
        <begin position="66"/>
        <end position="76"/>
    </location>
</feature>
<dbReference type="SMART" id="SM00415">
    <property type="entry name" value="HSF"/>
    <property type="match status" value="1"/>
</dbReference>
<feature type="domain" description="HSF-type DNA-binding" evidence="6">
    <location>
        <begin position="125"/>
        <end position="220"/>
    </location>
</feature>
<gene>
    <name evidence="7" type="ORF">ACHAXA_007436</name>
</gene>
<protein>
    <recommendedName>
        <fullName evidence="6">HSF-type DNA-binding domain-containing protein</fullName>
    </recommendedName>
</protein>
<dbReference type="AlphaFoldDB" id="A0ABD3SD10"/>
<evidence type="ECO:0000259" key="6">
    <source>
        <dbReference type="SMART" id="SM00415"/>
    </source>
</evidence>
<name>A0ABD3SD10_9STRA</name>
<comment type="caution">
    <text evidence="7">The sequence shown here is derived from an EMBL/GenBank/DDBJ whole genome shotgun (WGS) entry which is preliminary data.</text>
</comment>
<evidence type="ECO:0000256" key="5">
    <source>
        <dbReference type="SAM" id="MobiDB-lite"/>
    </source>
</evidence>
<dbReference type="Proteomes" id="UP001530377">
    <property type="component" value="Unassembled WGS sequence"/>
</dbReference>
<keyword evidence="8" id="KW-1185">Reference proteome</keyword>
<dbReference type="InterPro" id="IPR036390">
    <property type="entry name" value="WH_DNA-bd_sf"/>
</dbReference>
<keyword evidence="3" id="KW-0539">Nucleus</keyword>
<reference evidence="7 8" key="1">
    <citation type="submission" date="2024-10" db="EMBL/GenBank/DDBJ databases">
        <title>Updated reference genomes for cyclostephanoid diatoms.</title>
        <authorList>
            <person name="Roberts W.R."/>
            <person name="Alverson A.J."/>
        </authorList>
    </citation>
    <scope>NUCLEOTIDE SEQUENCE [LARGE SCALE GENOMIC DNA]</scope>
    <source>
        <strain evidence="7 8">AJA228-03</strain>
    </source>
</reference>
<feature type="compositionally biased region" description="Basic and acidic residues" evidence="5">
    <location>
        <begin position="50"/>
        <end position="62"/>
    </location>
</feature>
<evidence type="ECO:0000256" key="4">
    <source>
        <dbReference type="RuleBase" id="RU004020"/>
    </source>
</evidence>
<dbReference type="SUPFAM" id="SSF46785">
    <property type="entry name" value="Winged helix' DNA-binding domain"/>
    <property type="match status" value="1"/>
</dbReference>
<dbReference type="PANTHER" id="PTHR10015:SF206">
    <property type="entry name" value="HSF-TYPE DNA-BINDING DOMAIN-CONTAINING PROTEIN"/>
    <property type="match status" value="1"/>
</dbReference>
<accession>A0ABD3SD10</accession>